<evidence type="ECO:0000313" key="2">
    <source>
        <dbReference type="EMBL" id="RMB82089.1"/>
    </source>
</evidence>
<keyword evidence="3" id="KW-1185">Reference proteome</keyword>
<dbReference type="Proteomes" id="UP000270471">
    <property type="component" value="Unassembled WGS sequence"/>
</dbReference>
<gene>
    <name evidence="2" type="ORF">CTZ28_31410</name>
</gene>
<proteinExistence type="predicted"/>
<dbReference type="PANTHER" id="PTHR43162:SF1">
    <property type="entry name" value="PRESTALK A DIFFERENTIATION PROTEIN A"/>
    <property type="match status" value="1"/>
</dbReference>
<protein>
    <submittedName>
        <fullName evidence="2">Hydroxylase</fullName>
    </submittedName>
</protein>
<dbReference type="AlphaFoldDB" id="A0A3M0I7D4"/>
<name>A0A3M0I7D4_9ACTN</name>
<dbReference type="Gene3D" id="3.90.25.10">
    <property type="entry name" value="UDP-galactose 4-epimerase, domain 1"/>
    <property type="match status" value="1"/>
</dbReference>
<feature type="domain" description="NmrA-like" evidence="1">
    <location>
        <begin position="6"/>
        <end position="272"/>
    </location>
</feature>
<accession>A0A3M0I7D4</accession>
<dbReference type="RefSeq" id="WP_121893141.1">
    <property type="nucleotide sequence ID" value="NZ_PENI01000025.1"/>
</dbReference>
<dbReference type="OrthoDB" id="285016at2"/>
<dbReference type="InterPro" id="IPR036291">
    <property type="entry name" value="NAD(P)-bd_dom_sf"/>
</dbReference>
<evidence type="ECO:0000259" key="1">
    <source>
        <dbReference type="Pfam" id="PF05368"/>
    </source>
</evidence>
<comment type="caution">
    <text evidence="2">The sequence shown here is derived from an EMBL/GenBank/DDBJ whole genome shotgun (WGS) entry which is preliminary data.</text>
</comment>
<reference evidence="2 3" key="1">
    <citation type="submission" date="2017-11" db="EMBL/GenBank/DDBJ databases">
        <title>Draft genome of actinobacteria isolated from guarana (Paullinia cupana (Mart.) Ducke.</title>
        <authorList>
            <person name="Siqueira K.A."/>
            <person name="Liotti R.G."/>
            <person name="Mendes T.A.O."/>
            <person name="Soares M.A."/>
        </authorList>
    </citation>
    <scope>NUCLEOTIDE SEQUENCE [LARGE SCALE GENOMIC DNA]</scope>
    <source>
        <strain evidence="2 3">193</strain>
    </source>
</reference>
<dbReference type="Gene3D" id="3.40.50.720">
    <property type="entry name" value="NAD(P)-binding Rossmann-like Domain"/>
    <property type="match status" value="1"/>
</dbReference>
<evidence type="ECO:0000313" key="3">
    <source>
        <dbReference type="Proteomes" id="UP000270471"/>
    </source>
</evidence>
<dbReference type="InterPro" id="IPR051604">
    <property type="entry name" value="Ergot_Alk_Oxidoreductase"/>
</dbReference>
<sequence length="311" mass="33540">MAADRLVLIAHAGDVGRRALGQLRALDVPVRALVRHDDERAAGLRALGAEVVIGDLTRPESVAPALEGVGRMYFAMPVSPDHLLAATVVATVAREYGGLDGLVGMSQMTVSQMTATSVGESRQQRLHWLAEQVLNWSGLPVVHIRPTAFLDNPLFTTLAARSIRARGTIELPFGTGRTSPVAAADVARVVATVLRDPAPHVGHVYELTGPRTLDMTQIAEEFSRALGRPVSYVDVPLDRWRAEVLARAGLPAHTEQHIATMARLHRENRYDRASDDVARVTGVPAETVEAFVSARKDFYLGPGPADPNGRP</sequence>
<dbReference type="Pfam" id="PF05368">
    <property type="entry name" value="NmrA"/>
    <property type="match status" value="1"/>
</dbReference>
<dbReference type="SUPFAM" id="SSF51735">
    <property type="entry name" value="NAD(P)-binding Rossmann-fold domains"/>
    <property type="match status" value="1"/>
</dbReference>
<organism evidence="2 3">
    <name type="scientific">Streptomyces shenzhenensis</name>
    <dbReference type="NCBI Taxonomy" id="943815"/>
    <lineage>
        <taxon>Bacteria</taxon>
        <taxon>Bacillati</taxon>
        <taxon>Actinomycetota</taxon>
        <taxon>Actinomycetes</taxon>
        <taxon>Kitasatosporales</taxon>
        <taxon>Streptomycetaceae</taxon>
        <taxon>Streptomyces</taxon>
    </lineage>
</organism>
<dbReference type="PANTHER" id="PTHR43162">
    <property type="match status" value="1"/>
</dbReference>
<dbReference type="InterPro" id="IPR008030">
    <property type="entry name" value="NmrA-like"/>
</dbReference>
<dbReference type="EMBL" id="PENI01000025">
    <property type="protein sequence ID" value="RMB82089.1"/>
    <property type="molecule type" value="Genomic_DNA"/>
</dbReference>